<accession>A0A074Y651</accession>
<dbReference type="Proteomes" id="UP000030706">
    <property type="component" value="Unassembled WGS sequence"/>
</dbReference>
<sequence length="53" mass="6124">MMERAGRGHMLLLLLLLLPILMPNPLVWSLSSFLPARLSRPEVLEWLRSTLQL</sequence>
<dbReference type="GeneID" id="40748148"/>
<evidence type="ECO:0000313" key="2">
    <source>
        <dbReference type="Proteomes" id="UP000030706"/>
    </source>
</evidence>
<evidence type="ECO:0000313" key="1">
    <source>
        <dbReference type="EMBL" id="KEQ82391.1"/>
    </source>
</evidence>
<dbReference type="RefSeq" id="XP_029758578.1">
    <property type="nucleotide sequence ID" value="XM_029905842.1"/>
</dbReference>
<protein>
    <submittedName>
        <fullName evidence="1">Uncharacterized protein</fullName>
    </submittedName>
</protein>
<dbReference type="HOGENOM" id="CLU_3068254_0_0_1"/>
<reference evidence="1 2" key="1">
    <citation type="journal article" date="2014" name="BMC Genomics">
        <title>Genome sequencing of four Aureobasidium pullulans varieties: biotechnological potential, stress tolerance, and description of new species.</title>
        <authorList>
            <person name="Gostin Ar C."/>
            <person name="Ohm R.A."/>
            <person name="Kogej T."/>
            <person name="Sonjak S."/>
            <person name="Turk M."/>
            <person name="Zajc J."/>
            <person name="Zalar P."/>
            <person name="Grube M."/>
            <person name="Sun H."/>
            <person name="Han J."/>
            <person name="Sharma A."/>
            <person name="Chiniquy J."/>
            <person name="Ngan C.Y."/>
            <person name="Lipzen A."/>
            <person name="Barry K."/>
            <person name="Grigoriev I.V."/>
            <person name="Gunde-Cimerman N."/>
        </authorList>
    </citation>
    <scope>NUCLEOTIDE SEQUENCE [LARGE SCALE GENOMIC DNA]</scope>
    <source>
        <strain evidence="1 2">EXF-150</strain>
    </source>
</reference>
<name>A0A074Y651_AURPU</name>
<dbReference type="EMBL" id="KL584987">
    <property type="protein sequence ID" value="KEQ82391.1"/>
    <property type="molecule type" value="Genomic_DNA"/>
</dbReference>
<organism evidence="1 2">
    <name type="scientific">Aureobasidium pullulans EXF-150</name>
    <dbReference type="NCBI Taxonomy" id="1043002"/>
    <lineage>
        <taxon>Eukaryota</taxon>
        <taxon>Fungi</taxon>
        <taxon>Dikarya</taxon>
        <taxon>Ascomycota</taxon>
        <taxon>Pezizomycotina</taxon>
        <taxon>Dothideomycetes</taxon>
        <taxon>Dothideomycetidae</taxon>
        <taxon>Dothideales</taxon>
        <taxon>Saccotheciaceae</taxon>
        <taxon>Aureobasidium</taxon>
    </lineage>
</organism>
<keyword evidence="2" id="KW-1185">Reference proteome</keyword>
<proteinExistence type="predicted"/>
<dbReference type="AlphaFoldDB" id="A0A074Y651"/>
<gene>
    <name evidence="1" type="ORF">M438DRAFT_347173</name>
</gene>